<feature type="non-terminal residue" evidence="1">
    <location>
        <position position="52"/>
    </location>
</feature>
<proteinExistence type="predicted"/>
<reference evidence="1 2" key="1">
    <citation type="submission" date="2020-02" db="EMBL/GenBank/DDBJ databases">
        <authorList>
            <person name="Ferguson B K."/>
        </authorList>
    </citation>
    <scope>NUCLEOTIDE SEQUENCE [LARGE SCALE GENOMIC DNA]</scope>
</reference>
<dbReference type="EMBL" id="CADCXU010022337">
    <property type="protein sequence ID" value="CAB0009830.1"/>
    <property type="molecule type" value="Genomic_DNA"/>
</dbReference>
<organism evidence="1 2">
    <name type="scientific">Nesidiocoris tenuis</name>
    <dbReference type="NCBI Taxonomy" id="355587"/>
    <lineage>
        <taxon>Eukaryota</taxon>
        <taxon>Metazoa</taxon>
        <taxon>Ecdysozoa</taxon>
        <taxon>Arthropoda</taxon>
        <taxon>Hexapoda</taxon>
        <taxon>Insecta</taxon>
        <taxon>Pterygota</taxon>
        <taxon>Neoptera</taxon>
        <taxon>Paraneoptera</taxon>
        <taxon>Hemiptera</taxon>
        <taxon>Heteroptera</taxon>
        <taxon>Panheteroptera</taxon>
        <taxon>Cimicomorpha</taxon>
        <taxon>Miridae</taxon>
        <taxon>Dicyphina</taxon>
        <taxon>Nesidiocoris</taxon>
    </lineage>
</organism>
<dbReference type="AlphaFoldDB" id="A0A6H5H2R2"/>
<gene>
    <name evidence="1" type="ORF">NTEN_LOCUS14912</name>
</gene>
<evidence type="ECO:0000313" key="2">
    <source>
        <dbReference type="Proteomes" id="UP000479000"/>
    </source>
</evidence>
<keyword evidence="2" id="KW-1185">Reference proteome</keyword>
<evidence type="ECO:0000313" key="1">
    <source>
        <dbReference type="EMBL" id="CAB0009830.1"/>
    </source>
</evidence>
<accession>A0A6H5H2R2</accession>
<dbReference type="Proteomes" id="UP000479000">
    <property type="component" value="Unassembled WGS sequence"/>
</dbReference>
<name>A0A6H5H2R2_9HEMI</name>
<protein>
    <submittedName>
        <fullName evidence="1">Uncharacterized protein</fullName>
    </submittedName>
</protein>
<sequence>MFSMDLSMRCSIVIIPLIGRGGNLWVLKQPGNLSKQNLKKIPIRCLAKRNKN</sequence>